<dbReference type="AlphaFoldDB" id="A0A9W7B6T3"/>
<dbReference type="Gene3D" id="3.30.420.10">
    <property type="entry name" value="Ribonuclease H-like superfamily/Ribonuclease H"/>
    <property type="match status" value="2"/>
</dbReference>
<dbReference type="SUPFAM" id="SSF53098">
    <property type="entry name" value="Ribonuclease H-like"/>
    <property type="match status" value="1"/>
</dbReference>
<evidence type="ECO:0000256" key="1">
    <source>
        <dbReference type="ARBA" id="ARBA00008372"/>
    </source>
</evidence>
<dbReference type="EMBL" id="BLQM01000356">
    <property type="protein sequence ID" value="GMH85244.1"/>
    <property type="molecule type" value="Genomic_DNA"/>
</dbReference>
<dbReference type="Pfam" id="PF04857">
    <property type="entry name" value="CAF1"/>
    <property type="match status" value="1"/>
</dbReference>
<name>A0A9W7B6T3_9STRA</name>
<evidence type="ECO:0000313" key="3">
    <source>
        <dbReference type="Proteomes" id="UP001162640"/>
    </source>
</evidence>
<evidence type="ECO:0000313" key="2">
    <source>
        <dbReference type="EMBL" id="GMH85244.1"/>
    </source>
</evidence>
<proteinExistence type="inferred from homology"/>
<dbReference type="InterPro" id="IPR036397">
    <property type="entry name" value="RNaseH_sf"/>
</dbReference>
<sequence>MSGLPPPPSYLTPPKIRFNQMLEGIKTYVPLQIGLTIFTEDDSDQFKAETRTYYCWNKYDNDFGGLNKVGLNVSSTNFLVGNSFDYNKCFKEGLPLTTTQECEKIRSNFEKRYPVKRPLKQAIPYPPIPTRYLQKISQTLTSVRTFLDTSSQNSLTLSDTSDYDFRRLRKTVIESVWLQLDVERGIVHRRSEDDKEKMWKEMREKEEEKVEEKCFLSDLWREIRKYKVVVHLGIYDILFLEHYLSSPITDYDDFMGRLKEIDVVDTKHLGNKIRAGGFIENYENGSLEKTYKYWEREKVKDYIEEKEEGQYHDAGWDSYCTGYVYVHLDKALNVKDWLNTFYVMKCYYTYSGEGADCDEVWFYKVREGEETGKKVYEWKEERYLVEKEERKEGGGWKAVDWEGEERVGWVEWVLGKKKRKRDD</sequence>
<gene>
    <name evidence="2" type="ORF">TL16_g10168</name>
</gene>
<dbReference type="PANTHER" id="PTHR15092:SF22">
    <property type="entry name" value="POLY(A)-SPECIFIC RIBONUCLEASE PNLDC1"/>
    <property type="match status" value="1"/>
</dbReference>
<accession>A0A9W7B6T3</accession>
<dbReference type="GO" id="GO:0000175">
    <property type="term" value="F:3'-5'-RNA exonuclease activity"/>
    <property type="evidence" value="ECO:0007669"/>
    <property type="project" value="TreeGrafter"/>
</dbReference>
<reference evidence="3" key="1">
    <citation type="journal article" date="2023" name="Commun. Biol.">
        <title>Genome analysis of Parmales, the sister group of diatoms, reveals the evolutionary specialization of diatoms from phago-mixotrophs to photoautotrophs.</title>
        <authorList>
            <person name="Ban H."/>
            <person name="Sato S."/>
            <person name="Yoshikawa S."/>
            <person name="Yamada K."/>
            <person name="Nakamura Y."/>
            <person name="Ichinomiya M."/>
            <person name="Sato N."/>
            <person name="Blanc-Mathieu R."/>
            <person name="Endo H."/>
            <person name="Kuwata A."/>
            <person name="Ogata H."/>
        </authorList>
    </citation>
    <scope>NUCLEOTIDE SEQUENCE [LARGE SCALE GENOMIC DNA]</scope>
</reference>
<dbReference type="Proteomes" id="UP001162640">
    <property type="component" value="Unassembled WGS sequence"/>
</dbReference>
<dbReference type="InterPro" id="IPR051181">
    <property type="entry name" value="CAF1_poly(A)_ribonucleases"/>
</dbReference>
<comment type="caution">
    <text evidence="2">The sequence shown here is derived from an EMBL/GenBank/DDBJ whole genome shotgun (WGS) entry which is preliminary data.</text>
</comment>
<dbReference type="InterPro" id="IPR012337">
    <property type="entry name" value="RNaseH-like_sf"/>
</dbReference>
<dbReference type="GO" id="GO:0003723">
    <property type="term" value="F:RNA binding"/>
    <property type="evidence" value="ECO:0007669"/>
    <property type="project" value="TreeGrafter"/>
</dbReference>
<dbReference type="InterPro" id="IPR006941">
    <property type="entry name" value="RNase_CAF1"/>
</dbReference>
<comment type="similarity">
    <text evidence="1">Belongs to the CAF1 family.</text>
</comment>
<dbReference type="PANTHER" id="PTHR15092">
    <property type="entry name" value="POLY A -SPECIFIC RIBONUCLEASE/TARGET OF EGR1, MEMBER 1"/>
    <property type="match status" value="1"/>
</dbReference>
<organism evidence="2 3">
    <name type="scientific">Triparma laevis f. inornata</name>
    <dbReference type="NCBI Taxonomy" id="1714386"/>
    <lineage>
        <taxon>Eukaryota</taxon>
        <taxon>Sar</taxon>
        <taxon>Stramenopiles</taxon>
        <taxon>Ochrophyta</taxon>
        <taxon>Bolidophyceae</taxon>
        <taxon>Parmales</taxon>
        <taxon>Triparmaceae</taxon>
        <taxon>Triparma</taxon>
    </lineage>
</organism>
<protein>
    <submittedName>
        <fullName evidence="2">Uncharacterized protein</fullName>
    </submittedName>
</protein>